<evidence type="ECO:0000256" key="4">
    <source>
        <dbReference type="ARBA" id="ARBA00023098"/>
    </source>
</evidence>
<dbReference type="Gene3D" id="3.40.1090.10">
    <property type="entry name" value="Cytosolic phospholipase A2 catalytic domain"/>
    <property type="match status" value="2"/>
</dbReference>
<comment type="function">
    <text evidence="1">Probable lipid hydrolase.</text>
</comment>
<dbReference type="GO" id="GO:0006641">
    <property type="term" value="P:triglyceride metabolic process"/>
    <property type="evidence" value="ECO:0007669"/>
    <property type="project" value="UniProtKB-ARBA"/>
</dbReference>
<dbReference type="PANTHER" id="PTHR14226">
    <property type="entry name" value="NEUROPATHY TARGET ESTERASE/SWISS CHEESE D.MELANOGASTER"/>
    <property type="match status" value="1"/>
</dbReference>
<feature type="active site" description="Nucleophile" evidence="5">
    <location>
        <position position="209"/>
    </location>
</feature>
<evidence type="ECO:0000313" key="8">
    <source>
        <dbReference type="EMBL" id="KAF2857162.1"/>
    </source>
</evidence>
<dbReference type="Pfam" id="PF01734">
    <property type="entry name" value="Patatin"/>
    <property type="match status" value="1"/>
</dbReference>
<feature type="region of interest" description="Disordered" evidence="6">
    <location>
        <begin position="525"/>
        <end position="557"/>
    </location>
</feature>
<feature type="compositionally biased region" description="Basic and acidic residues" evidence="6">
    <location>
        <begin position="544"/>
        <end position="557"/>
    </location>
</feature>
<evidence type="ECO:0000259" key="7">
    <source>
        <dbReference type="PROSITE" id="PS51635"/>
    </source>
</evidence>
<name>A0A6A7BPQ3_9PEZI</name>
<dbReference type="AlphaFoldDB" id="A0A6A7BPQ3"/>
<proteinExistence type="predicted"/>
<protein>
    <submittedName>
        <fullName evidence="8">Patatin-domain-containing protein</fullName>
    </submittedName>
</protein>
<organism evidence="8 9">
    <name type="scientific">Piedraia hortae CBS 480.64</name>
    <dbReference type="NCBI Taxonomy" id="1314780"/>
    <lineage>
        <taxon>Eukaryota</taxon>
        <taxon>Fungi</taxon>
        <taxon>Dikarya</taxon>
        <taxon>Ascomycota</taxon>
        <taxon>Pezizomycotina</taxon>
        <taxon>Dothideomycetes</taxon>
        <taxon>Dothideomycetidae</taxon>
        <taxon>Capnodiales</taxon>
        <taxon>Piedraiaceae</taxon>
        <taxon>Piedraia</taxon>
    </lineage>
</organism>
<dbReference type="InterPro" id="IPR002641">
    <property type="entry name" value="PNPLA_dom"/>
</dbReference>
<dbReference type="InterPro" id="IPR021771">
    <property type="entry name" value="Triacylglycerol_lipase_N"/>
</dbReference>
<evidence type="ECO:0000256" key="1">
    <source>
        <dbReference type="ARBA" id="ARBA00002682"/>
    </source>
</evidence>
<dbReference type="InterPro" id="IPR016035">
    <property type="entry name" value="Acyl_Trfase/lysoPLipase"/>
</dbReference>
<keyword evidence="3 5" id="KW-0442">Lipid degradation</keyword>
<evidence type="ECO:0000256" key="2">
    <source>
        <dbReference type="ARBA" id="ARBA00022801"/>
    </source>
</evidence>
<dbReference type="InterPro" id="IPR050301">
    <property type="entry name" value="NTE"/>
</dbReference>
<sequence length="557" mass="61405">MALISRQGSTIDSWNGQADTGLRRSRDGRLEFCGHSERQFYLLRLAAATTAAEWQAAAEELDELDGAGEWKEEDESDEYDVELVQARLYRLEESRRKGDFADLMLQIRSGLTRNLGGMGHVGLYRHSRTGTKRLIERYIDAVVAAIEAVAASPTLDPLPLFEEMKLARQSFGRSALLLSGGGTLGLNHVGVVKTLAEARLLPRIISGASAGSIVCAVLCTSTDDEMDNVLDAFAHGDLDFFEAAGEEATMGARLTRFLTTGVIYDVKNLERVMKQLLGNMTFQEAYNRTQRILNICVSSAGVYEQPRLLNYITAPDVMIWSAVAASCSVPLVFSAAQLQAKDPRTGAIGQWTDDATRWIDGSVDNDLPMTRLAEMLNVNHFIVSQVNPHVVPFLTNQTAADGWIQTLTSLARAEALHRMHMLSEMGIFPTTMTKMCSVLGQRYAGDITILPEISYAQFPTILANPTPESIALALANGERATWPELSRVRNHLAIELSLDAAVHTLLHRLAFSPSQVHLRQTVINTGPTRSNTFPKKHRKMKSQGFEDKGKWDGDDNV</sequence>
<evidence type="ECO:0000256" key="6">
    <source>
        <dbReference type="SAM" id="MobiDB-lite"/>
    </source>
</evidence>
<dbReference type="PANTHER" id="PTHR14226:SF10">
    <property type="entry name" value="TRIACYLGLYCEROL LIPASE 4-RELATED"/>
    <property type="match status" value="1"/>
</dbReference>
<dbReference type="GO" id="GO:0004806">
    <property type="term" value="F:triacylglycerol lipase activity"/>
    <property type="evidence" value="ECO:0007669"/>
    <property type="project" value="InterPro"/>
</dbReference>
<gene>
    <name evidence="8" type="ORF">K470DRAFT_283937</name>
</gene>
<keyword evidence="2 5" id="KW-0378">Hydrolase</keyword>
<dbReference type="EMBL" id="MU006062">
    <property type="protein sequence ID" value="KAF2857162.1"/>
    <property type="molecule type" value="Genomic_DNA"/>
</dbReference>
<feature type="domain" description="PNPLA" evidence="7">
    <location>
        <begin position="176"/>
        <end position="373"/>
    </location>
</feature>
<dbReference type="PROSITE" id="PS51635">
    <property type="entry name" value="PNPLA"/>
    <property type="match status" value="1"/>
</dbReference>
<accession>A0A6A7BPQ3</accession>
<keyword evidence="4 5" id="KW-0443">Lipid metabolism</keyword>
<evidence type="ECO:0000256" key="5">
    <source>
        <dbReference type="PROSITE-ProRule" id="PRU01161"/>
    </source>
</evidence>
<dbReference type="Proteomes" id="UP000799421">
    <property type="component" value="Unassembled WGS sequence"/>
</dbReference>
<feature type="active site" description="Proton acceptor" evidence="5">
    <location>
        <position position="360"/>
    </location>
</feature>
<evidence type="ECO:0000256" key="3">
    <source>
        <dbReference type="ARBA" id="ARBA00022963"/>
    </source>
</evidence>
<feature type="short sequence motif" description="GXGXXG" evidence="5">
    <location>
        <begin position="180"/>
        <end position="185"/>
    </location>
</feature>
<comment type="caution">
    <text evidence="5">Lacks conserved residue(s) required for the propagation of feature annotation.</text>
</comment>
<reference evidence="8" key="1">
    <citation type="journal article" date="2020" name="Stud. Mycol.">
        <title>101 Dothideomycetes genomes: a test case for predicting lifestyles and emergence of pathogens.</title>
        <authorList>
            <person name="Haridas S."/>
            <person name="Albert R."/>
            <person name="Binder M."/>
            <person name="Bloem J."/>
            <person name="Labutti K."/>
            <person name="Salamov A."/>
            <person name="Andreopoulos B."/>
            <person name="Baker S."/>
            <person name="Barry K."/>
            <person name="Bills G."/>
            <person name="Bluhm B."/>
            <person name="Cannon C."/>
            <person name="Castanera R."/>
            <person name="Culley D."/>
            <person name="Daum C."/>
            <person name="Ezra D."/>
            <person name="Gonzalez J."/>
            <person name="Henrissat B."/>
            <person name="Kuo A."/>
            <person name="Liang C."/>
            <person name="Lipzen A."/>
            <person name="Lutzoni F."/>
            <person name="Magnuson J."/>
            <person name="Mondo S."/>
            <person name="Nolan M."/>
            <person name="Ohm R."/>
            <person name="Pangilinan J."/>
            <person name="Park H.-J."/>
            <person name="Ramirez L."/>
            <person name="Alfaro M."/>
            <person name="Sun H."/>
            <person name="Tritt A."/>
            <person name="Yoshinaga Y."/>
            <person name="Zwiers L.-H."/>
            <person name="Turgeon B."/>
            <person name="Goodwin S."/>
            <person name="Spatafora J."/>
            <person name="Crous P."/>
            <person name="Grigoriev I."/>
        </authorList>
    </citation>
    <scope>NUCLEOTIDE SEQUENCE</scope>
    <source>
        <strain evidence="8">CBS 480.64</strain>
    </source>
</reference>
<feature type="short sequence motif" description="GXSXG" evidence="5">
    <location>
        <begin position="207"/>
        <end position="211"/>
    </location>
</feature>
<dbReference type="Pfam" id="PF11815">
    <property type="entry name" value="DUF3336"/>
    <property type="match status" value="1"/>
</dbReference>
<dbReference type="GO" id="GO:0016042">
    <property type="term" value="P:lipid catabolic process"/>
    <property type="evidence" value="ECO:0007669"/>
    <property type="project" value="UniProtKB-UniRule"/>
</dbReference>
<dbReference type="OrthoDB" id="10049244at2759"/>
<keyword evidence="9" id="KW-1185">Reference proteome</keyword>
<evidence type="ECO:0000313" key="9">
    <source>
        <dbReference type="Proteomes" id="UP000799421"/>
    </source>
</evidence>
<dbReference type="SUPFAM" id="SSF52151">
    <property type="entry name" value="FabD/lysophospholipase-like"/>
    <property type="match status" value="1"/>
</dbReference>